<name>A0A2H0R4R4_9BACT</name>
<dbReference type="Proteomes" id="UP000230232">
    <property type="component" value="Unassembled WGS sequence"/>
</dbReference>
<comment type="caution">
    <text evidence="1">The sequence shown here is derived from an EMBL/GenBank/DDBJ whole genome shotgun (WGS) entry which is preliminary data.</text>
</comment>
<protein>
    <submittedName>
        <fullName evidence="1">Uncharacterized protein</fullName>
    </submittedName>
</protein>
<evidence type="ECO:0000313" key="1">
    <source>
        <dbReference type="EMBL" id="PIR41518.1"/>
    </source>
</evidence>
<evidence type="ECO:0000313" key="2">
    <source>
        <dbReference type="Proteomes" id="UP000230232"/>
    </source>
</evidence>
<organism evidence="1 2">
    <name type="scientific">Candidatus Yanofskybacteria bacterium CG10_big_fil_rev_8_21_14_0_10_46_23</name>
    <dbReference type="NCBI Taxonomy" id="1975098"/>
    <lineage>
        <taxon>Bacteria</taxon>
        <taxon>Candidatus Yanofskyibacteriota</taxon>
    </lineage>
</organism>
<reference evidence="1 2" key="1">
    <citation type="submission" date="2017-09" db="EMBL/GenBank/DDBJ databases">
        <title>Depth-based differentiation of microbial function through sediment-hosted aquifers and enrichment of novel symbionts in the deep terrestrial subsurface.</title>
        <authorList>
            <person name="Probst A.J."/>
            <person name="Ladd B."/>
            <person name="Jarett J.K."/>
            <person name="Geller-Mcgrath D.E."/>
            <person name="Sieber C.M."/>
            <person name="Emerson J.B."/>
            <person name="Anantharaman K."/>
            <person name="Thomas B.C."/>
            <person name="Malmstrom R."/>
            <person name="Stieglmeier M."/>
            <person name="Klingl A."/>
            <person name="Woyke T."/>
            <person name="Ryan C.M."/>
            <person name="Banfield J.F."/>
        </authorList>
    </citation>
    <scope>NUCLEOTIDE SEQUENCE [LARGE SCALE GENOMIC DNA]</scope>
    <source>
        <strain evidence="1">CG10_big_fil_rev_8_21_14_0_10_46_23</strain>
    </source>
</reference>
<gene>
    <name evidence="1" type="ORF">COV31_01445</name>
</gene>
<dbReference type="EMBL" id="PCXO01000005">
    <property type="protein sequence ID" value="PIR41518.1"/>
    <property type="molecule type" value="Genomic_DNA"/>
</dbReference>
<sequence length="61" mass="6996">MDVQKNDGYLTDEIDFERTDGLFVPLAIAQKSPRKNIKKMIMDNIEIVVEELLEDIGTDNL</sequence>
<dbReference type="AlphaFoldDB" id="A0A2H0R4R4"/>
<proteinExistence type="predicted"/>
<accession>A0A2H0R4R4</accession>